<protein>
    <submittedName>
        <fullName evidence="1">Metal-sensing transcriptional repressor</fullName>
    </submittedName>
</protein>
<sequence length="105" mass="12002">MDNKAAQEKNKCCEKMTMRPDEERRSLINRLNRIEGQIRGIRGMVENNCYCNDILIQSAAVNAAVNAFNRELISSHIKGCVVRDIENGDYEVIDELVTTLQKLMK</sequence>
<dbReference type="InterPro" id="IPR003735">
    <property type="entry name" value="Metal_Tscrpt_repr"/>
</dbReference>
<dbReference type="GO" id="GO:0046872">
    <property type="term" value="F:metal ion binding"/>
    <property type="evidence" value="ECO:0007669"/>
    <property type="project" value="InterPro"/>
</dbReference>
<gene>
    <name evidence="1" type="ORF">IAD16_06800</name>
</gene>
<organism evidence="1 2">
    <name type="scientific">Candidatus Fimisoma avicola</name>
    <dbReference type="NCBI Taxonomy" id="2840826"/>
    <lineage>
        <taxon>Bacteria</taxon>
        <taxon>Bacillati</taxon>
        <taxon>Bacillota</taxon>
        <taxon>Clostridia</taxon>
        <taxon>Eubacteriales</taxon>
        <taxon>Candidatus Fimisoma</taxon>
    </lineage>
</organism>
<comment type="caution">
    <text evidence="1">The sequence shown here is derived from an EMBL/GenBank/DDBJ whole genome shotgun (WGS) entry which is preliminary data.</text>
</comment>
<reference evidence="1" key="1">
    <citation type="submission" date="2020-10" db="EMBL/GenBank/DDBJ databases">
        <authorList>
            <person name="Gilroy R."/>
        </authorList>
    </citation>
    <scope>NUCLEOTIDE SEQUENCE</scope>
    <source>
        <strain evidence="1">11300</strain>
    </source>
</reference>
<dbReference type="EMBL" id="DVMO01000101">
    <property type="protein sequence ID" value="HIU28067.1"/>
    <property type="molecule type" value="Genomic_DNA"/>
</dbReference>
<dbReference type="GO" id="GO:0045892">
    <property type="term" value="P:negative regulation of DNA-templated transcription"/>
    <property type="evidence" value="ECO:0007669"/>
    <property type="project" value="UniProtKB-ARBA"/>
</dbReference>
<dbReference type="PANTHER" id="PTHR33677">
    <property type="entry name" value="TRANSCRIPTIONAL REPRESSOR FRMR-RELATED"/>
    <property type="match status" value="1"/>
</dbReference>
<evidence type="ECO:0000313" key="2">
    <source>
        <dbReference type="Proteomes" id="UP000824091"/>
    </source>
</evidence>
<name>A0A9D1I525_9FIRM</name>
<dbReference type="Gene3D" id="1.20.58.1000">
    <property type="entry name" value="Metal-sensitive repressor, helix protomer"/>
    <property type="match status" value="1"/>
</dbReference>
<dbReference type="InterPro" id="IPR038390">
    <property type="entry name" value="Metal_Tscrpt_repr_sf"/>
</dbReference>
<reference evidence="1" key="2">
    <citation type="journal article" date="2021" name="PeerJ">
        <title>Extensive microbial diversity within the chicken gut microbiome revealed by metagenomics and culture.</title>
        <authorList>
            <person name="Gilroy R."/>
            <person name="Ravi A."/>
            <person name="Getino M."/>
            <person name="Pursley I."/>
            <person name="Horton D.L."/>
            <person name="Alikhan N.F."/>
            <person name="Baker D."/>
            <person name="Gharbi K."/>
            <person name="Hall N."/>
            <person name="Watson M."/>
            <person name="Adriaenssens E.M."/>
            <person name="Foster-Nyarko E."/>
            <person name="Jarju S."/>
            <person name="Secka A."/>
            <person name="Antonio M."/>
            <person name="Oren A."/>
            <person name="Chaudhuri R.R."/>
            <person name="La Ragione R."/>
            <person name="Hildebrand F."/>
            <person name="Pallen M.J."/>
        </authorList>
    </citation>
    <scope>NUCLEOTIDE SEQUENCE</scope>
    <source>
        <strain evidence="1">11300</strain>
    </source>
</reference>
<proteinExistence type="predicted"/>
<dbReference type="AlphaFoldDB" id="A0A9D1I525"/>
<accession>A0A9D1I525</accession>
<evidence type="ECO:0000313" key="1">
    <source>
        <dbReference type="EMBL" id="HIU28067.1"/>
    </source>
</evidence>
<dbReference type="PANTHER" id="PTHR33677:SF3">
    <property type="entry name" value="COPPER-SENSING TRANSCRIPTIONAL REPRESSOR RICR"/>
    <property type="match status" value="1"/>
</dbReference>
<dbReference type="Pfam" id="PF02583">
    <property type="entry name" value="Trns_repr_metal"/>
    <property type="match status" value="1"/>
</dbReference>
<dbReference type="GO" id="GO:0003677">
    <property type="term" value="F:DNA binding"/>
    <property type="evidence" value="ECO:0007669"/>
    <property type="project" value="InterPro"/>
</dbReference>
<dbReference type="Proteomes" id="UP000824091">
    <property type="component" value="Unassembled WGS sequence"/>
</dbReference>